<name>A0A8S1BKJ8_ARCPL</name>
<evidence type="ECO:0000313" key="3">
    <source>
        <dbReference type="EMBL" id="CAB3258988.1"/>
    </source>
</evidence>
<feature type="region of interest" description="Disordered" evidence="1">
    <location>
        <begin position="259"/>
        <end position="362"/>
    </location>
</feature>
<feature type="chain" id="PRO_5035795232" evidence="2">
    <location>
        <begin position="22"/>
        <end position="362"/>
    </location>
</feature>
<proteinExistence type="predicted"/>
<dbReference type="AlphaFoldDB" id="A0A8S1BKJ8"/>
<reference evidence="3 4" key="1">
    <citation type="submission" date="2020-04" db="EMBL/GenBank/DDBJ databases">
        <authorList>
            <person name="Wallbank WR R."/>
            <person name="Pardo Diaz C."/>
            <person name="Kozak K."/>
            <person name="Martin S."/>
            <person name="Jiggins C."/>
            <person name="Moest M."/>
            <person name="Warren A I."/>
            <person name="Byers J.R.P. K."/>
            <person name="Montejo-Kovacevich G."/>
            <person name="Yen C E."/>
        </authorList>
    </citation>
    <scope>NUCLEOTIDE SEQUENCE [LARGE SCALE GENOMIC DNA]</scope>
</reference>
<evidence type="ECO:0000256" key="2">
    <source>
        <dbReference type="SAM" id="SignalP"/>
    </source>
</evidence>
<accession>A0A8S1BKJ8</accession>
<feature type="region of interest" description="Disordered" evidence="1">
    <location>
        <begin position="133"/>
        <end position="201"/>
    </location>
</feature>
<dbReference type="Proteomes" id="UP000494106">
    <property type="component" value="Unassembled WGS sequence"/>
</dbReference>
<gene>
    <name evidence="3" type="ORF">APLA_LOCUS16800</name>
</gene>
<evidence type="ECO:0000256" key="1">
    <source>
        <dbReference type="SAM" id="MobiDB-lite"/>
    </source>
</evidence>
<feature type="signal peptide" evidence="2">
    <location>
        <begin position="1"/>
        <end position="21"/>
    </location>
</feature>
<keyword evidence="2" id="KW-0732">Signal</keyword>
<dbReference type="EMBL" id="CADEBC010000602">
    <property type="protein sequence ID" value="CAB3258988.1"/>
    <property type="molecule type" value="Genomic_DNA"/>
</dbReference>
<organism evidence="3 4">
    <name type="scientific">Arctia plantaginis</name>
    <name type="common">Wood tiger moth</name>
    <name type="synonym">Phalaena plantaginis</name>
    <dbReference type="NCBI Taxonomy" id="874455"/>
    <lineage>
        <taxon>Eukaryota</taxon>
        <taxon>Metazoa</taxon>
        <taxon>Ecdysozoa</taxon>
        <taxon>Arthropoda</taxon>
        <taxon>Hexapoda</taxon>
        <taxon>Insecta</taxon>
        <taxon>Pterygota</taxon>
        <taxon>Neoptera</taxon>
        <taxon>Endopterygota</taxon>
        <taxon>Lepidoptera</taxon>
        <taxon>Glossata</taxon>
        <taxon>Ditrysia</taxon>
        <taxon>Noctuoidea</taxon>
        <taxon>Erebidae</taxon>
        <taxon>Arctiinae</taxon>
        <taxon>Arctia</taxon>
    </lineage>
</organism>
<feature type="compositionally biased region" description="Pro residues" evidence="1">
    <location>
        <begin position="274"/>
        <end position="288"/>
    </location>
</feature>
<sequence>MISVCFVPILLYLFQVHLCRLANYPAQLELGNKYTLSRLTESEEYGPGLRTNLKYIMQNESDLPLELIKNVRYVPVKRTQNAVVKEYATSTTGSTFADSLRIAREKQARELRREAASGQRIVQPLRSYLRPDRRQLQVLVDEDNDHTTRNNRPPVRNAPAQPGNKTQAANQPTTNQPPLPPSPTPANPPLPPASTSAAPVARTAQSIPWYNLPPPLPPSVSIEVRSPLSPSPTPASPSLLPAYSGGAWPARAAQPTAWYNLPPPLPPSDEVKPPLAPSPTPTSPPLPPAYTGRAWLTRNPQPPIWYLMPTHDSNDLPPLSASDEQKPPLPPSTTNAPWPAKRKREQDVNNELENENNKKIRK</sequence>
<protein>
    <submittedName>
        <fullName evidence="3">Uncharacterized protein</fullName>
    </submittedName>
</protein>
<keyword evidence="4" id="KW-1185">Reference proteome</keyword>
<comment type="caution">
    <text evidence="3">The sequence shown here is derived from an EMBL/GenBank/DDBJ whole genome shotgun (WGS) entry which is preliminary data.</text>
</comment>
<feature type="compositionally biased region" description="Pro residues" evidence="1">
    <location>
        <begin position="175"/>
        <end position="192"/>
    </location>
</feature>
<evidence type="ECO:0000313" key="4">
    <source>
        <dbReference type="Proteomes" id="UP000494106"/>
    </source>
</evidence>